<feature type="transmembrane region" description="Helical" evidence="1">
    <location>
        <begin position="66"/>
        <end position="86"/>
    </location>
</feature>
<protein>
    <submittedName>
        <fullName evidence="2">Uncharacterized protein DUF4231</fullName>
    </submittedName>
</protein>
<keyword evidence="3" id="KW-1185">Reference proteome</keyword>
<evidence type="ECO:0000313" key="3">
    <source>
        <dbReference type="Proteomes" id="UP000295146"/>
    </source>
</evidence>
<evidence type="ECO:0000256" key="1">
    <source>
        <dbReference type="SAM" id="Phobius"/>
    </source>
</evidence>
<accession>A0A4R8BKC1</accession>
<keyword evidence="1" id="KW-0472">Membrane</keyword>
<name>A0A4R8BKC1_9ACTN</name>
<dbReference type="RefSeq" id="WP_134111392.1">
    <property type="nucleotide sequence ID" value="NZ_SODP01000005.1"/>
</dbReference>
<proteinExistence type="predicted"/>
<dbReference type="InterPro" id="IPR025325">
    <property type="entry name" value="DUF4231"/>
</dbReference>
<keyword evidence="1" id="KW-0812">Transmembrane</keyword>
<feature type="transmembrane region" description="Helical" evidence="1">
    <location>
        <begin position="38"/>
        <end position="60"/>
    </location>
</feature>
<comment type="caution">
    <text evidence="2">The sequence shown here is derived from an EMBL/GenBank/DDBJ whole genome shotgun (WGS) entry which is preliminary data.</text>
</comment>
<evidence type="ECO:0000313" key="2">
    <source>
        <dbReference type="EMBL" id="TDW54610.1"/>
    </source>
</evidence>
<dbReference type="OrthoDB" id="3824428at2"/>
<dbReference type="EMBL" id="SODP01000005">
    <property type="protein sequence ID" value="TDW54610.1"/>
    <property type="molecule type" value="Genomic_DNA"/>
</dbReference>
<dbReference type="Pfam" id="PF14015">
    <property type="entry name" value="DUF4231"/>
    <property type="match status" value="1"/>
</dbReference>
<sequence length="148" mass="16603">MSKLRDSDFPALGTETPAEQLISLRFQWYNRQANWARMAYRGLGTVQLVAALLIAISVAFDVPKWFAAALGGVIALAEGIRTLFGFKDSYPTYRRTAEDLRNEAWLYVQRAGQYATAEDAGKLLTQRVVEISHSETSDWEEALKARSV</sequence>
<dbReference type="AlphaFoldDB" id="A0A4R8BKC1"/>
<reference evidence="2 3" key="1">
    <citation type="submission" date="2019-03" db="EMBL/GenBank/DDBJ databases">
        <title>Genomic Encyclopedia of Type Strains, Phase III (KMG-III): the genomes of soil and plant-associated and newly described type strains.</title>
        <authorList>
            <person name="Whitman W."/>
        </authorList>
    </citation>
    <scope>NUCLEOTIDE SEQUENCE [LARGE SCALE GENOMIC DNA]</scope>
    <source>
        <strain evidence="2 3">VKM Ac-2573</strain>
    </source>
</reference>
<dbReference type="NCBIfam" id="NF033634">
    <property type="entry name" value="SLATT_1"/>
    <property type="match status" value="1"/>
</dbReference>
<gene>
    <name evidence="2" type="ORF">EV653_7929</name>
</gene>
<organism evidence="2 3">
    <name type="scientific">Kribbella pratensis</name>
    <dbReference type="NCBI Taxonomy" id="2512112"/>
    <lineage>
        <taxon>Bacteria</taxon>
        <taxon>Bacillati</taxon>
        <taxon>Actinomycetota</taxon>
        <taxon>Actinomycetes</taxon>
        <taxon>Propionibacteriales</taxon>
        <taxon>Kribbellaceae</taxon>
        <taxon>Kribbella</taxon>
    </lineage>
</organism>
<dbReference type="Proteomes" id="UP000295146">
    <property type="component" value="Unassembled WGS sequence"/>
</dbReference>
<keyword evidence="1" id="KW-1133">Transmembrane helix</keyword>